<keyword evidence="3" id="KW-1185">Reference proteome</keyword>
<sequence length="66" mass="6727">MPKNPISKSEASHIQSTQAKNNQDVGKNSFASRAQSAADRNANQSGGANTGGGQGGQSGQQQQQGK</sequence>
<name>A0A0C9MDW9_9FUNG</name>
<dbReference type="AlphaFoldDB" id="A0A0C9MDW9"/>
<dbReference type="OrthoDB" id="5988651at2759"/>
<proteinExistence type="predicted"/>
<evidence type="ECO:0000313" key="2">
    <source>
        <dbReference type="EMBL" id="GAN08871.1"/>
    </source>
</evidence>
<reference evidence="2" key="1">
    <citation type="submission" date="2014-09" db="EMBL/GenBank/DDBJ databases">
        <title>Draft genome sequence of an oleaginous Mucoromycotina fungus Mucor ambiguus NBRC6742.</title>
        <authorList>
            <person name="Takeda I."/>
            <person name="Yamane N."/>
            <person name="Morita T."/>
            <person name="Tamano K."/>
            <person name="Machida M."/>
            <person name="Baker S."/>
            <person name="Koike H."/>
        </authorList>
    </citation>
    <scope>NUCLEOTIDE SEQUENCE</scope>
    <source>
        <strain evidence="2">NBRC 6742</strain>
    </source>
</reference>
<gene>
    <name evidence="2" type="ORF">MAM1_0228d08388</name>
</gene>
<accession>A0A0C9MDW9</accession>
<protein>
    <recommendedName>
        <fullName evidence="4">SMP domain-containing protein</fullName>
    </recommendedName>
</protein>
<feature type="compositionally biased region" description="Gly residues" evidence="1">
    <location>
        <begin position="48"/>
        <end position="58"/>
    </location>
</feature>
<feature type="region of interest" description="Disordered" evidence="1">
    <location>
        <begin position="1"/>
        <end position="66"/>
    </location>
</feature>
<evidence type="ECO:0000256" key="1">
    <source>
        <dbReference type="SAM" id="MobiDB-lite"/>
    </source>
</evidence>
<evidence type="ECO:0000313" key="3">
    <source>
        <dbReference type="Proteomes" id="UP000053815"/>
    </source>
</evidence>
<dbReference type="EMBL" id="DF836517">
    <property type="protein sequence ID" value="GAN08871.1"/>
    <property type="molecule type" value="Genomic_DNA"/>
</dbReference>
<dbReference type="Proteomes" id="UP000053815">
    <property type="component" value="Unassembled WGS sequence"/>
</dbReference>
<organism evidence="2">
    <name type="scientific">Mucor ambiguus</name>
    <dbReference type="NCBI Taxonomy" id="91626"/>
    <lineage>
        <taxon>Eukaryota</taxon>
        <taxon>Fungi</taxon>
        <taxon>Fungi incertae sedis</taxon>
        <taxon>Mucoromycota</taxon>
        <taxon>Mucoromycotina</taxon>
        <taxon>Mucoromycetes</taxon>
        <taxon>Mucorales</taxon>
        <taxon>Mucorineae</taxon>
        <taxon>Mucoraceae</taxon>
        <taxon>Mucor</taxon>
    </lineage>
</organism>
<feature type="compositionally biased region" description="Polar residues" evidence="1">
    <location>
        <begin position="1"/>
        <end position="35"/>
    </location>
</feature>
<evidence type="ECO:0008006" key="4">
    <source>
        <dbReference type="Google" id="ProtNLM"/>
    </source>
</evidence>